<organism evidence="1 2">
    <name type="scientific">Porphyridium purpureum</name>
    <name type="common">Red alga</name>
    <name type="synonym">Porphyridium cruentum</name>
    <dbReference type="NCBI Taxonomy" id="35688"/>
    <lineage>
        <taxon>Eukaryota</taxon>
        <taxon>Rhodophyta</taxon>
        <taxon>Bangiophyceae</taxon>
        <taxon>Porphyridiales</taxon>
        <taxon>Porphyridiaceae</taxon>
        <taxon>Porphyridium</taxon>
    </lineage>
</organism>
<protein>
    <submittedName>
        <fullName evidence="1">Protein SEY1-like 2</fullName>
    </submittedName>
</protein>
<gene>
    <name evidence="1" type="ORF">FVE85_4292</name>
</gene>
<dbReference type="OrthoDB" id="1597724at2759"/>
<evidence type="ECO:0000313" key="2">
    <source>
        <dbReference type="Proteomes" id="UP000324585"/>
    </source>
</evidence>
<dbReference type="Proteomes" id="UP000324585">
    <property type="component" value="Unassembled WGS sequence"/>
</dbReference>
<dbReference type="AlphaFoldDB" id="A0A5J4YV92"/>
<keyword evidence="2" id="KW-1185">Reference proteome</keyword>
<name>A0A5J4YV92_PORPP</name>
<dbReference type="Pfam" id="PF05879">
    <property type="entry name" value="RHD3_GTPase"/>
    <property type="match status" value="1"/>
</dbReference>
<dbReference type="EMBL" id="VRMN01000005">
    <property type="protein sequence ID" value="KAA8494317.1"/>
    <property type="molecule type" value="Genomic_DNA"/>
</dbReference>
<accession>A0A5J4YV92</accession>
<evidence type="ECO:0000313" key="1">
    <source>
        <dbReference type="EMBL" id="KAA8494317.1"/>
    </source>
</evidence>
<comment type="caution">
    <text evidence="1">The sequence shown here is derived from an EMBL/GenBank/DDBJ whole genome shotgun (WGS) entry which is preliminary data.</text>
</comment>
<sequence>MSAHEIELVAADGALRADEWFTGEAELDSYPMQVLAVMGAGAASLANALAPHLVTNRDPPPRFNDAPLRGSGALLRAAKLEPYLVALLVQGDPAAKRALAACANFAGVLANVAVVNVDVSEVGRADAPALAFVRAVLAGVVHAATNETDPKLRLVLAVRDVEPEERTNAAAADGLRRVLEDDVKAQWISCAPANSSLHTQMSAFVDLDVCLLPHSKFEKFAFDQAISQLAGSTLDALNDDAYSFGIPADSFSVFTRSMWDEDYASAIAEASGNTGNSTSAAPPSGAAAFEFSPDSADVYAKTQGAFRAAMAQLNAVADRVQAAATRGECIADFHAVVTGAYKQAVDTFKAATSTEGGASATAPSGAEQKLAELQFCGQRKLAVLYGKHLQAARERALADYKSALNAEDASTDYAFFNSDRKFCSLAAGAASEQFGWGYEMERSELQNTMRELAAQRKRMVQQRLMHAQNQSNTMRYLQTQQAQLQAIQQSAYSGGDGQLSLGAAYRPPDTNLNISLGYQQGRTSVQISVVPDEYASYLGPQGFSAVGPANLGLSFNMSV</sequence>
<reference evidence="2" key="1">
    <citation type="journal article" date="2019" name="Nat. Commun.">
        <title>Expansion of phycobilisome linker gene families in mesophilic red algae.</title>
        <authorList>
            <person name="Lee J."/>
            <person name="Kim D."/>
            <person name="Bhattacharya D."/>
            <person name="Yoon H.S."/>
        </authorList>
    </citation>
    <scope>NUCLEOTIDE SEQUENCE [LARGE SCALE GENOMIC DNA]</scope>
    <source>
        <strain evidence="2">CCMP 1328</strain>
    </source>
</reference>
<proteinExistence type="predicted"/>